<reference evidence="1 2" key="1">
    <citation type="journal article" date="2020" name="Arch. Microbiol.">
        <title>Bradyrhizobium campsiandrae sp. nov., a nitrogen-fixing bacterial strain isolated from a native leguminous tree from the Amazon adapted to flooded conditions.</title>
        <authorList>
            <person name="Cabral Michel D."/>
            <person name="Martins da Costa E."/>
            <person name="Azarias Guimaraes A."/>
            <person name="Soares de Carvalho T."/>
            <person name="Santos de Castro Caputo P."/>
            <person name="Willems A."/>
            <person name="de Souza Moreira F.M."/>
        </authorList>
    </citation>
    <scope>NUCLEOTIDE SEQUENCE [LARGE SCALE GENOMIC DNA]</scope>
    <source>
        <strain evidence="2">INPA 384B</strain>
    </source>
</reference>
<comment type="caution">
    <text evidence="1">The sequence shown here is derived from an EMBL/GenBank/DDBJ whole genome shotgun (WGS) entry which is preliminary data.</text>
</comment>
<organism evidence="1 2">
    <name type="scientific">Bradyrhizobium campsiandrae</name>
    <dbReference type="NCBI Taxonomy" id="1729892"/>
    <lineage>
        <taxon>Bacteria</taxon>
        <taxon>Pseudomonadati</taxon>
        <taxon>Pseudomonadota</taxon>
        <taxon>Alphaproteobacteria</taxon>
        <taxon>Hyphomicrobiales</taxon>
        <taxon>Nitrobacteraceae</taxon>
        <taxon>Bradyrhizobium</taxon>
    </lineage>
</organism>
<dbReference type="RefSeq" id="WP_188107690.1">
    <property type="nucleotide sequence ID" value="NZ_JAANIH010000087.1"/>
</dbReference>
<name>A0ABR7ULZ7_9BRAD</name>
<evidence type="ECO:0000313" key="1">
    <source>
        <dbReference type="EMBL" id="MBC9984178.1"/>
    </source>
</evidence>
<keyword evidence="2" id="KW-1185">Reference proteome</keyword>
<gene>
    <name evidence="1" type="ORF">HA482_38970</name>
</gene>
<protein>
    <recommendedName>
        <fullName evidence="3">Transposase</fullName>
    </recommendedName>
</protein>
<dbReference type="EMBL" id="JAATTO010000098">
    <property type="protein sequence ID" value="MBC9984178.1"/>
    <property type="molecule type" value="Genomic_DNA"/>
</dbReference>
<proteinExistence type="predicted"/>
<accession>A0ABR7ULZ7</accession>
<dbReference type="Proteomes" id="UP000639516">
    <property type="component" value="Unassembled WGS sequence"/>
</dbReference>
<evidence type="ECO:0008006" key="3">
    <source>
        <dbReference type="Google" id="ProtNLM"/>
    </source>
</evidence>
<evidence type="ECO:0000313" key="2">
    <source>
        <dbReference type="Proteomes" id="UP000639516"/>
    </source>
</evidence>
<sequence>MRPLTGWAKHEHDRIIAGGPGRGRAAIRTDVSGIRLRKTRYQVQQPWPKSIKKFKPMQPAGHIAMVLLNRPMRALKNIIAIGQSLAAAT</sequence>